<accession>A0A9D1LG12</accession>
<gene>
    <name evidence="2" type="ORF">IAD18_06505</name>
</gene>
<reference evidence="2" key="2">
    <citation type="journal article" date="2021" name="PeerJ">
        <title>Extensive microbial diversity within the chicken gut microbiome revealed by metagenomics and culture.</title>
        <authorList>
            <person name="Gilroy R."/>
            <person name="Ravi A."/>
            <person name="Getino M."/>
            <person name="Pursley I."/>
            <person name="Horton D.L."/>
            <person name="Alikhan N.F."/>
            <person name="Baker D."/>
            <person name="Gharbi K."/>
            <person name="Hall N."/>
            <person name="Watson M."/>
            <person name="Adriaenssens E.M."/>
            <person name="Foster-Nyarko E."/>
            <person name="Jarju S."/>
            <person name="Secka A."/>
            <person name="Antonio M."/>
            <person name="Oren A."/>
            <person name="Chaudhuri R.R."/>
            <person name="La Ragione R."/>
            <person name="Hildebrand F."/>
            <person name="Pallen M.J."/>
        </authorList>
    </citation>
    <scope>NUCLEOTIDE SEQUENCE</scope>
    <source>
        <strain evidence="2">17073</strain>
    </source>
</reference>
<evidence type="ECO:0000313" key="2">
    <source>
        <dbReference type="EMBL" id="HIU39298.1"/>
    </source>
</evidence>
<dbReference type="EMBL" id="DVMS01000183">
    <property type="protein sequence ID" value="HIU39298.1"/>
    <property type="molecule type" value="Genomic_DNA"/>
</dbReference>
<dbReference type="Proteomes" id="UP000824076">
    <property type="component" value="Unassembled WGS sequence"/>
</dbReference>
<dbReference type="AlphaFoldDB" id="A0A9D1LG12"/>
<dbReference type="Gene3D" id="2.60.120.890">
    <property type="entry name" value="BT2081, beta-jelly-roll domain"/>
    <property type="match status" value="1"/>
</dbReference>
<evidence type="ECO:0000313" key="3">
    <source>
        <dbReference type="Proteomes" id="UP000824076"/>
    </source>
</evidence>
<proteinExistence type="predicted"/>
<feature type="signal peptide" evidence="1">
    <location>
        <begin position="1"/>
        <end position="21"/>
    </location>
</feature>
<reference evidence="2" key="1">
    <citation type="submission" date="2020-10" db="EMBL/GenBank/DDBJ databases">
        <authorList>
            <person name="Gilroy R."/>
        </authorList>
    </citation>
    <scope>NUCLEOTIDE SEQUENCE</scope>
    <source>
        <strain evidence="2">17073</strain>
    </source>
</reference>
<dbReference type="InterPro" id="IPR038653">
    <property type="entry name" value="Put_CMD_sf"/>
</dbReference>
<comment type="caution">
    <text evidence="2">The sequence shown here is derived from an EMBL/GenBank/DDBJ whole genome shotgun (WGS) entry which is preliminary data.</text>
</comment>
<keyword evidence="1" id="KW-0732">Signal</keyword>
<evidence type="ECO:0000256" key="1">
    <source>
        <dbReference type="SAM" id="SignalP"/>
    </source>
</evidence>
<protein>
    <submittedName>
        <fullName evidence="2">PCMD domain-containing protein</fullName>
    </submittedName>
</protein>
<feature type="chain" id="PRO_5039109958" evidence="1">
    <location>
        <begin position="22"/>
        <end position="322"/>
    </location>
</feature>
<name>A0A9D1LG12_9BACT</name>
<sequence>MKKKVVLLAALMLAATSGVSAETKEKVPYGDFEQWITRTIKESAVIGGKSKTLYEIGPTQTITGNKAYTNLGGSPWATSNVYAKVAGVVKGSNAVFPEQRSGGNKCVKMSTIMEKVKALGIINMDVLVSGSIYWGAMVEPVSSTKNPYSKLDMNVKFTKRPKYLCFDYKVTVPANAQMIYSSGFGKKKVLKGKQNACEAFVLLQRRWEDADGNIYAKRVGTGRERYTKSTSGWVNGHRMRIYYGNIVGQPYYKDYMNLISSDRPYYARNSKGKLVPVQEVGWDSPLATPTHIIMMFSAGCGTAYEGTIGQTFYVDNVSFIYD</sequence>
<organism evidence="2 3">
    <name type="scientific">Candidatus Limisoma intestinavium</name>
    <dbReference type="NCBI Taxonomy" id="2840856"/>
    <lineage>
        <taxon>Bacteria</taxon>
        <taxon>Pseudomonadati</taxon>
        <taxon>Bacteroidota</taxon>
        <taxon>Bacteroidia</taxon>
        <taxon>Bacteroidales</taxon>
        <taxon>Candidatus Limisoma</taxon>
    </lineage>
</organism>